<dbReference type="InterPro" id="IPR001849">
    <property type="entry name" value="PH_domain"/>
</dbReference>
<evidence type="ECO:0000313" key="13">
    <source>
        <dbReference type="Proteomes" id="UP000710432"/>
    </source>
</evidence>
<evidence type="ECO:0000313" key="12">
    <source>
        <dbReference type="EMBL" id="KAH0513467.1"/>
    </source>
</evidence>
<dbReference type="GO" id="GO:0035556">
    <property type="term" value="P:intracellular signal transduction"/>
    <property type="evidence" value="ECO:0007669"/>
    <property type="project" value="InterPro"/>
</dbReference>
<dbReference type="EC" id="3.1.4.11" evidence="2"/>
<dbReference type="GO" id="GO:0046872">
    <property type="term" value="F:metal ion binding"/>
    <property type="evidence" value="ECO:0007669"/>
    <property type="project" value="UniProtKB-KW"/>
</dbReference>
<feature type="domain" description="PH" evidence="11">
    <location>
        <begin position="1"/>
        <end position="107"/>
    </location>
</feature>
<keyword evidence="5" id="KW-0378">Hydrolase</keyword>
<evidence type="ECO:0000256" key="2">
    <source>
        <dbReference type="ARBA" id="ARBA00012368"/>
    </source>
</evidence>
<dbReference type="Gene3D" id="2.30.29.30">
    <property type="entry name" value="Pleckstrin-homology domain (PH domain)/Phosphotyrosine-binding domain (PTB)"/>
    <property type="match status" value="1"/>
</dbReference>
<dbReference type="GO" id="GO:0004435">
    <property type="term" value="F:phosphatidylinositol-4,5-bisphosphate phospholipase C activity"/>
    <property type="evidence" value="ECO:0007669"/>
    <property type="project" value="UniProtKB-EC"/>
</dbReference>
<dbReference type="PROSITE" id="PS50003">
    <property type="entry name" value="PH_DOMAIN"/>
    <property type="match status" value="1"/>
</dbReference>
<dbReference type="InterPro" id="IPR001192">
    <property type="entry name" value="PI-PLC_fam"/>
</dbReference>
<dbReference type="PANTHER" id="PTHR10336">
    <property type="entry name" value="PHOSPHOINOSITIDE-SPECIFIC PHOSPHOLIPASE C FAMILY PROTEIN"/>
    <property type="match status" value="1"/>
</dbReference>
<dbReference type="SMART" id="SM00233">
    <property type="entry name" value="PH"/>
    <property type="match status" value="1"/>
</dbReference>
<dbReference type="GO" id="GO:0016042">
    <property type="term" value="P:lipid catabolic process"/>
    <property type="evidence" value="ECO:0007669"/>
    <property type="project" value="UniProtKB-KW"/>
</dbReference>
<dbReference type="EMBL" id="JAATJU010021500">
    <property type="protein sequence ID" value="KAH0513467.1"/>
    <property type="molecule type" value="Genomic_DNA"/>
</dbReference>
<sequence>MQEGTMMRKVRTRFWKKLRFFRLQNDGMTVWHARQADDVAKPTFSISDVETIRKGHDSELLRDLMEEFPLEQGFTIVFHGRRPNLDLVASSVEEAQIWMRGLQLLVDLVASMDHQEQLDQYQPDGVRVWAGVPEGARCYRPREDGGAETGKPEDPGGVGLMMILNERLPVRA</sequence>
<evidence type="ECO:0000256" key="8">
    <source>
        <dbReference type="ARBA" id="ARBA00023098"/>
    </source>
</evidence>
<keyword evidence="6" id="KW-0106">Calcium</keyword>
<name>A0A8J6GNB3_MICOH</name>
<dbReference type="AlphaFoldDB" id="A0A8J6GNB3"/>
<evidence type="ECO:0000256" key="1">
    <source>
        <dbReference type="ARBA" id="ARBA00001913"/>
    </source>
</evidence>
<keyword evidence="3" id="KW-0479">Metal-binding</keyword>
<evidence type="ECO:0000259" key="11">
    <source>
        <dbReference type="PROSITE" id="PS50003"/>
    </source>
</evidence>
<comment type="catalytic activity">
    <reaction evidence="10">
        <text>a 1,2-diacyl-sn-glycero-3-phospho-(1D-myo-inositol-4,5-bisphosphate) + H2O = 1D-myo-inositol 1,4,5-trisphosphate + a 1,2-diacyl-sn-glycerol + H(+)</text>
        <dbReference type="Rhea" id="RHEA:33179"/>
        <dbReference type="ChEBI" id="CHEBI:15377"/>
        <dbReference type="ChEBI" id="CHEBI:15378"/>
        <dbReference type="ChEBI" id="CHEBI:17815"/>
        <dbReference type="ChEBI" id="CHEBI:58456"/>
        <dbReference type="ChEBI" id="CHEBI:203600"/>
        <dbReference type="EC" id="3.1.4.11"/>
    </reaction>
    <physiologicalReaction direction="left-to-right" evidence="10">
        <dbReference type="Rhea" id="RHEA:33180"/>
    </physiologicalReaction>
</comment>
<dbReference type="FunFam" id="2.30.29.30:FF:000088">
    <property type="entry name" value="Phosphoinositide phospholipase C"/>
    <property type="match status" value="1"/>
</dbReference>
<dbReference type="SUPFAM" id="SSF50729">
    <property type="entry name" value="PH domain-like"/>
    <property type="match status" value="1"/>
</dbReference>
<accession>A0A8J6GNB3</accession>
<proteinExistence type="predicted"/>
<evidence type="ECO:0000256" key="6">
    <source>
        <dbReference type="ARBA" id="ARBA00022837"/>
    </source>
</evidence>
<gene>
    <name evidence="12" type="ORF">LTLLF_138930</name>
</gene>
<comment type="caution">
    <text evidence="12">The sequence shown here is derived from an EMBL/GenBank/DDBJ whole genome shotgun (WGS) entry which is preliminary data.</text>
</comment>
<reference evidence="12" key="1">
    <citation type="submission" date="2020-03" db="EMBL/GenBank/DDBJ databases">
        <title>Studies in the Genomics of Life Span.</title>
        <authorList>
            <person name="Glass D."/>
        </authorList>
    </citation>
    <scope>NUCLEOTIDE SEQUENCE</scope>
    <source>
        <strain evidence="12">LTLLF</strain>
        <tissue evidence="12">Muscle</tissue>
    </source>
</reference>
<evidence type="ECO:0000256" key="10">
    <source>
        <dbReference type="ARBA" id="ARBA00023674"/>
    </source>
</evidence>
<keyword evidence="4" id="KW-0677">Repeat</keyword>
<evidence type="ECO:0000256" key="7">
    <source>
        <dbReference type="ARBA" id="ARBA00022963"/>
    </source>
</evidence>
<dbReference type="Proteomes" id="UP000710432">
    <property type="component" value="Unassembled WGS sequence"/>
</dbReference>
<dbReference type="GO" id="GO:0005886">
    <property type="term" value="C:plasma membrane"/>
    <property type="evidence" value="ECO:0007669"/>
    <property type="project" value="TreeGrafter"/>
</dbReference>
<dbReference type="Pfam" id="PF00169">
    <property type="entry name" value="PH"/>
    <property type="match status" value="1"/>
</dbReference>
<comment type="cofactor">
    <cofactor evidence="1">
        <name>Ca(2+)</name>
        <dbReference type="ChEBI" id="CHEBI:29108"/>
    </cofactor>
</comment>
<keyword evidence="9" id="KW-0807">Transducer</keyword>
<keyword evidence="7" id="KW-0442">Lipid degradation</keyword>
<keyword evidence="8" id="KW-0443">Lipid metabolism</keyword>
<dbReference type="PANTHER" id="PTHR10336:SF31">
    <property type="entry name" value="1-PHOSPHATIDYLINOSITOL 4,5-BISPHOSPHATE PHOSPHODIESTERASE DELTA-4"/>
    <property type="match status" value="1"/>
</dbReference>
<organism evidence="12 13">
    <name type="scientific">Microtus ochrogaster</name>
    <name type="common">Prairie vole</name>
    <dbReference type="NCBI Taxonomy" id="79684"/>
    <lineage>
        <taxon>Eukaryota</taxon>
        <taxon>Metazoa</taxon>
        <taxon>Chordata</taxon>
        <taxon>Craniata</taxon>
        <taxon>Vertebrata</taxon>
        <taxon>Euteleostomi</taxon>
        <taxon>Mammalia</taxon>
        <taxon>Eutheria</taxon>
        <taxon>Euarchontoglires</taxon>
        <taxon>Glires</taxon>
        <taxon>Rodentia</taxon>
        <taxon>Myomorpha</taxon>
        <taxon>Muroidea</taxon>
        <taxon>Cricetidae</taxon>
        <taxon>Arvicolinae</taxon>
        <taxon>Microtus</taxon>
    </lineage>
</organism>
<protein>
    <recommendedName>
        <fullName evidence="2">phosphoinositide phospholipase C</fullName>
        <ecNumber evidence="2">3.1.4.11</ecNumber>
    </recommendedName>
</protein>
<evidence type="ECO:0000256" key="3">
    <source>
        <dbReference type="ARBA" id="ARBA00022723"/>
    </source>
</evidence>
<evidence type="ECO:0000256" key="9">
    <source>
        <dbReference type="ARBA" id="ARBA00023224"/>
    </source>
</evidence>
<dbReference type="InterPro" id="IPR011993">
    <property type="entry name" value="PH-like_dom_sf"/>
</dbReference>
<evidence type="ECO:0000256" key="4">
    <source>
        <dbReference type="ARBA" id="ARBA00022737"/>
    </source>
</evidence>
<evidence type="ECO:0000256" key="5">
    <source>
        <dbReference type="ARBA" id="ARBA00022801"/>
    </source>
</evidence>